<dbReference type="EMBL" id="DSBT01000134">
    <property type="protein sequence ID" value="HDP77534.1"/>
    <property type="molecule type" value="Genomic_DNA"/>
</dbReference>
<dbReference type="InterPro" id="IPR001106">
    <property type="entry name" value="Aromatic_Lyase"/>
</dbReference>
<dbReference type="Gene3D" id="1.20.200.10">
    <property type="entry name" value="Fumarase/aspartase (Central domain)"/>
    <property type="match status" value="1"/>
</dbReference>
<sequence length="512" mass="56236">MQIDGEHLRLQDIFRVAFDNEPCTIGESAARLLDERRKSLEIVSKEKTIYGVNTGFGILADHRISTENIDSLQKNIVLSHAAGVGKPVKQELVRAIMLVRANSLLKGYSGVRKCVVQRILDLLNNGITPLVPEKGSVGASGDLAPLAHIAMTLIGEGECFLDGKLVSTSWALESRKLQPLVLKSKEGLSLLNGTAFMAGISACATYTATQLFELAIFVAAMSVDALMGSTSPFDERIQEARRHPGQNYVARRLREALKGSEIRTSHLDCDRVQDAYTLRTIPQVYGAVKDTIDYVSSVLKIEVNSATDNPLIFENGDAISGGNFHGEPVALAADFLSIALTDMGNMIERRIDRLVNPKLNDLPAFLTSGEEGLNSGYMLWQYTAAALASENKTLAHPASADSIPTSGFQEDHVSMGAWGARKLWKIVDNVATLISIEALLAFRALSFRHPKRSSAVIEDFFKDIEEIVPDHVEDRYFGKEFSDVRRLLFRKSGLSNLQDPLFTTQRSSERPS</sequence>
<dbReference type="GO" id="GO:0019557">
    <property type="term" value="P:L-histidine catabolic process to glutamate and formate"/>
    <property type="evidence" value="ECO:0007669"/>
    <property type="project" value="UniProtKB-UniPathway"/>
</dbReference>
<dbReference type="Proteomes" id="UP000886198">
    <property type="component" value="Unassembled WGS sequence"/>
</dbReference>
<evidence type="ECO:0000256" key="3">
    <source>
        <dbReference type="ARBA" id="ARBA00022808"/>
    </source>
</evidence>
<dbReference type="FunFam" id="1.10.275.10:FF:000005">
    <property type="entry name" value="Histidine ammonia-lyase"/>
    <property type="match status" value="1"/>
</dbReference>
<evidence type="ECO:0000256" key="4">
    <source>
        <dbReference type="ARBA" id="ARBA00023239"/>
    </source>
</evidence>
<dbReference type="AlphaFoldDB" id="A0A7C1CTK2"/>
<dbReference type="InterPro" id="IPR022313">
    <property type="entry name" value="Phe/His_NH3-lyase_AS"/>
</dbReference>
<organism evidence="10">
    <name type="scientific">Mesotoga infera</name>
    <dbReference type="NCBI Taxonomy" id="1236046"/>
    <lineage>
        <taxon>Bacteria</taxon>
        <taxon>Thermotogati</taxon>
        <taxon>Thermotogota</taxon>
        <taxon>Thermotogae</taxon>
        <taxon>Kosmotogales</taxon>
        <taxon>Kosmotogaceae</taxon>
        <taxon>Mesotoga</taxon>
    </lineage>
</organism>
<comment type="catalytic activity">
    <reaction evidence="5 8">
        <text>L-histidine = trans-urocanate + NH4(+)</text>
        <dbReference type="Rhea" id="RHEA:21232"/>
        <dbReference type="ChEBI" id="CHEBI:17771"/>
        <dbReference type="ChEBI" id="CHEBI:28938"/>
        <dbReference type="ChEBI" id="CHEBI:57595"/>
        <dbReference type="EC" id="4.3.1.3"/>
    </reaction>
</comment>
<dbReference type="UniPathway" id="UPA00379">
    <property type="reaction ID" value="UER00549"/>
</dbReference>
<accession>A0A7C1CTK2</accession>
<dbReference type="CDD" id="cd00332">
    <property type="entry name" value="PAL-HAL"/>
    <property type="match status" value="1"/>
</dbReference>
<comment type="similarity">
    <text evidence="7">Belongs to the PAL/histidase family.</text>
</comment>
<dbReference type="Pfam" id="PF00221">
    <property type="entry name" value="Lyase_aromatic"/>
    <property type="match status" value="1"/>
</dbReference>
<dbReference type="PROSITE" id="PS00488">
    <property type="entry name" value="PAL_HISTIDASE"/>
    <property type="match status" value="1"/>
</dbReference>
<evidence type="ECO:0000256" key="5">
    <source>
        <dbReference type="ARBA" id="ARBA00049269"/>
    </source>
</evidence>
<dbReference type="PANTHER" id="PTHR10362">
    <property type="entry name" value="HISTIDINE AMMONIA-LYASE"/>
    <property type="match status" value="1"/>
</dbReference>
<dbReference type="InterPro" id="IPR005921">
    <property type="entry name" value="HutH"/>
</dbReference>
<dbReference type="EC" id="4.3.1.3" evidence="2 6"/>
<dbReference type="FunFam" id="1.20.200.10:FF:000003">
    <property type="entry name" value="Histidine ammonia-lyase"/>
    <property type="match status" value="1"/>
</dbReference>
<keyword evidence="4 7" id="KW-0456">Lyase</keyword>
<evidence type="ECO:0000313" key="10">
    <source>
        <dbReference type="EMBL" id="HDP77534.1"/>
    </source>
</evidence>
<evidence type="ECO:0000256" key="9">
    <source>
        <dbReference type="RuleBase" id="RU004480"/>
    </source>
</evidence>
<dbReference type="SUPFAM" id="SSF48557">
    <property type="entry name" value="L-aspartase-like"/>
    <property type="match status" value="1"/>
</dbReference>
<proteinExistence type="inferred from homology"/>
<dbReference type="Gene3D" id="1.10.275.10">
    <property type="entry name" value="Fumarase/aspartase (N-terminal domain)"/>
    <property type="match status" value="1"/>
</dbReference>
<name>A0A7C1CTK2_9BACT</name>
<dbReference type="GO" id="GO:0004397">
    <property type="term" value="F:histidine ammonia-lyase activity"/>
    <property type="evidence" value="ECO:0007669"/>
    <property type="project" value="UniProtKB-UniRule"/>
</dbReference>
<keyword evidence="3 8" id="KW-0369">Histidine metabolism</keyword>
<comment type="pathway">
    <text evidence="1 8">Amino-acid degradation; L-histidine degradation into L-glutamate; N-formimidoyl-L-glutamate from L-histidine: step 1/3.</text>
</comment>
<comment type="caution">
    <text evidence="10">The sequence shown here is derived from an EMBL/GenBank/DDBJ whole genome shotgun (WGS) entry which is preliminary data.</text>
</comment>
<dbReference type="GO" id="GO:0005737">
    <property type="term" value="C:cytoplasm"/>
    <property type="evidence" value="ECO:0007669"/>
    <property type="project" value="UniProtKB-SubCell"/>
</dbReference>
<dbReference type="GO" id="GO:0019556">
    <property type="term" value="P:L-histidine catabolic process to glutamate and formamide"/>
    <property type="evidence" value="ECO:0007669"/>
    <property type="project" value="UniProtKB-UniPathway"/>
</dbReference>
<dbReference type="InterPro" id="IPR008948">
    <property type="entry name" value="L-Aspartase-like"/>
</dbReference>
<evidence type="ECO:0000256" key="1">
    <source>
        <dbReference type="ARBA" id="ARBA00005113"/>
    </source>
</evidence>
<evidence type="ECO:0000256" key="2">
    <source>
        <dbReference type="ARBA" id="ARBA00012994"/>
    </source>
</evidence>
<gene>
    <name evidence="10" type="primary">hutH</name>
    <name evidence="10" type="ORF">ENN47_04970</name>
</gene>
<reference evidence="10" key="1">
    <citation type="journal article" date="2020" name="mSystems">
        <title>Genome- and Community-Level Interaction Insights into Carbon Utilization and Element Cycling Functions of Hydrothermarchaeota in Hydrothermal Sediment.</title>
        <authorList>
            <person name="Zhou Z."/>
            <person name="Liu Y."/>
            <person name="Xu W."/>
            <person name="Pan J."/>
            <person name="Luo Z.H."/>
            <person name="Li M."/>
        </authorList>
    </citation>
    <scope>NUCLEOTIDE SEQUENCE [LARGE SCALE GENOMIC DNA]</scope>
    <source>
        <strain evidence="10">SpSt-1179</strain>
    </source>
</reference>
<dbReference type="NCBIfam" id="TIGR01225">
    <property type="entry name" value="hutH"/>
    <property type="match status" value="1"/>
</dbReference>
<evidence type="ECO:0000256" key="7">
    <source>
        <dbReference type="RuleBase" id="RU003954"/>
    </source>
</evidence>
<evidence type="ECO:0000256" key="6">
    <source>
        <dbReference type="NCBIfam" id="TIGR01225"/>
    </source>
</evidence>
<comment type="subcellular location">
    <subcellularLocation>
        <location evidence="9">Cytoplasm</location>
    </subcellularLocation>
</comment>
<protein>
    <recommendedName>
        <fullName evidence="2 6">Histidine ammonia-lyase</fullName>
        <ecNumber evidence="2 6">4.3.1.3</ecNumber>
    </recommendedName>
</protein>
<dbReference type="NCBIfam" id="NF006871">
    <property type="entry name" value="PRK09367.1"/>
    <property type="match status" value="1"/>
</dbReference>
<dbReference type="InterPro" id="IPR024083">
    <property type="entry name" value="Fumarase/histidase_N"/>
</dbReference>
<evidence type="ECO:0000256" key="8">
    <source>
        <dbReference type="RuleBase" id="RU004479"/>
    </source>
</evidence>